<keyword evidence="2" id="KW-1185">Reference proteome</keyword>
<protein>
    <submittedName>
        <fullName evidence="1">Uncharacterized protein</fullName>
    </submittedName>
</protein>
<name>A0AAV4XVW4_CAEEX</name>
<organism evidence="1 2">
    <name type="scientific">Caerostris extrusa</name>
    <name type="common">Bark spider</name>
    <name type="synonym">Caerostris bankana</name>
    <dbReference type="NCBI Taxonomy" id="172846"/>
    <lineage>
        <taxon>Eukaryota</taxon>
        <taxon>Metazoa</taxon>
        <taxon>Ecdysozoa</taxon>
        <taxon>Arthropoda</taxon>
        <taxon>Chelicerata</taxon>
        <taxon>Arachnida</taxon>
        <taxon>Araneae</taxon>
        <taxon>Araneomorphae</taxon>
        <taxon>Entelegynae</taxon>
        <taxon>Araneoidea</taxon>
        <taxon>Araneidae</taxon>
        <taxon>Caerostris</taxon>
    </lineage>
</organism>
<gene>
    <name evidence="1" type="ORF">CEXT_574441</name>
</gene>
<dbReference type="EMBL" id="BPLR01001027">
    <property type="protein sequence ID" value="GIY99276.1"/>
    <property type="molecule type" value="Genomic_DNA"/>
</dbReference>
<dbReference type="Proteomes" id="UP001054945">
    <property type="component" value="Unassembled WGS sequence"/>
</dbReference>
<comment type="caution">
    <text evidence="1">The sequence shown here is derived from an EMBL/GenBank/DDBJ whole genome shotgun (WGS) entry which is preliminary data.</text>
</comment>
<dbReference type="AlphaFoldDB" id="A0AAV4XVW4"/>
<evidence type="ECO:0000313" key="2">
    <source>
        <dbReference type="Proteomes" id="UP001054945"/>
    </source>
</evidence>
<accession>A0AAV4XVW4</accession>
<evidence type="ECO:0000313" key="1">
    <source>
        <dbReference type="EMBL" id="GIY99276.1"/>
    </source>
</evidence>
<reference evidence="1 2" key="1">
    <citation type="submission" date="2021-06" db="EMBL/GenBank/DDBJ databases">
        <title>Caerostris extrusa draft genome.</title>
        <authorList>
            <person name="Kono N."/>
            <person name="Arakawa K."/>
        </authorList>
    </citation>
    <scope>NUCLEOTIDE SEQUENCE [LARGE SCALE GENOMIC DNA]</scope>
</reference>
<sequence>MTKRLDAELVFDWEIRHLFVNEAVLYVRDKLDNELVLASLSIVELCKRAVEFALLLLTTRLNGGDSPTRKWASYQGDLVHDAVTHRTGSLAHRLNRIAWTINENWAWVTLIQFSRMTIFQMSTSDSMCFYKYTKGVLVFYAVNKSFGKRVSIKN</sequence>
<proteinExistence type="predicted"/>